<evidence type="ECO:0000256" key="1">
    <source>
        <dbReference type="ARBA" id="ARBA00022723"/>
    </source>
</evidence>
<keyword evidence="3" id="KW-0833">Ubl conjugation pathway</keyword>
<feature type="region of interest" description="Disordered" evidence="5">
    <location>
        <begin position="97"/>
        <end position="119"/>
    </location>
</feature>
<evidence type="ECO:0000256" key="3">
    <source>
        <dbReference type="ARBA" id="ARBA00022786"/>
    </source>
</evidence>
<dbReference type="InterPro" id="IPR017907">
    <property type="entry name" value="Znf_RING_CS"/>
</dbReference>
<dbReference type="GO" id="GO:0016567">
    <property type="term" value="P:protein ubiquitination"/>
    <property type="evidence" value="ECO:0007669"/>
    <property type="project" value="InterPro"/>
</dbReference>
<evidence type="ECO:0000256" key="4">
    <source>
        <dbReference type="ARBA" id="ARBA00022833"/>
    </source>
</evidence>
<dbReference type="SUPFAM" id="SSF57850">
    <property type="entry name" value="RING/U-box"/>
    <property type="match status" value="1"/>
</dbReference>
<gene>
    <name evidence="7" type="ORF">FZEAL_1811</name>
</gene>
<accession>A0A8H4US87</accession>
<dbReference type="InterPro" id="IPR013083">
    <property type="entry name" value="Znf_RING/FYVE/PHD"/>
</dbReference>
<dbReference type="OrthoDB" id="10009520at2759"/>
<keyword evidence="8" id="KW-1185">Reference proteome</keyword>
<dbReference type="EMBL" id="JABEYC010000108">
    <property type="protein sequence ID" value="KAF4982579.1"/>
    <property type="molecule type" value="Genomic_DNA"/>
</dbReference>
<keyword evidence="4" id="KW-0862">Zinc</keyword>
<reference evidence="7" key="1">
    <citation type="journal article" date="2020" name="BMC Genomics">
        <title>Correction to: Identification and distribution of gene clusters required for synthesis of sphingolipid metabolism inhibitors in diverse species of the filamentous fungus Fusarium.</title>
        <authorList>
            <person name="Kim H.S."/>
            <person name="Lohmar J.M."/>
            <person name="Busman M."/>
            <person name="Brown D.W."/>
            <person name="Naumann T.A."/>
            <person name="Divon H.H."/>
            <person name="Lysoe E."/>
            <person name="Uhlig S."/>
            <person name="Proctor R.H."/>
        </authorList>
    </citation>
    <scope>NUCLEOTIDE SEQUENCE</scope>
    <source>
        <strain evidence="7">NRRL 22465</strain>
    </source>
</reference>
<dbReference type="InterPro" id="IPR002867">
    <property type="entry name" value="IBR_dom"/>
</dbReference>
<comment type="caution">
    <text evidence="7">The sequence shown here is derived from an EMBL/GenBank/DDBJ whole genome shotgun (WGS) entry which is preliminary data.</text>
</comment>
<protein>
    <recommendedName>
        <fullName evidence="6">IBR domain-containing protein</fullName>
    </recommendedName>
</protein>
<evidence type="ECO:0000256" key="5">
    <source>
        <dbReference type="SAM" id="MobiDB-lite"/>
    </source>
</evidence>
<name>A0A8H4US87_9HYPO</name>
<proteinExistence type="predicted"/>
<feature type="domain" description="IBR" evidence="6">
    <location>
        <begin position="241"/>
        <end position="296"/>
    </location>
</feature>
<organism evidence="7 8">
    <name type="scientific">Fusarium zealandicum</name>
    <dbReference type="NCBI Taxonomy" id="1053134"/>
    <lineage>
        <taxon>Eukaryota</taxon>
        <taxon>Fungi</taxon>
        <taxon>Dikarya</taxon>
        <taxon>Ascomycota</taxon>
        <taxon>Pezizomycotina</taxon>
        <taxon>Sordariomycetes</taxon>
        <taxon>Hypocreomycetidae</taxon>
        <taxon>Hypocreales</taxon>
        <taxon>Nectriaceae</taxon>
        <taxon>Fusarium</taxon>
        <taxon>Fusarium staphyleae species complex</taxon>
    </lineage>
</organism>
<reference evidence="7" key="2">
    <citation type="submission" date="2020-05" db="EMBL/GenBank/DDBJ databases">
        <authorList>
            <person name="Kim H.-S."/>
            <person name="Proctor R.H."/>
            <person name="Brown D.W."/>
        </authorList>
    </citation>
    <scope>NUCLEOTIDE SEQUENCE</scope>
    <source>
        <strain evidence="7">NRRL 22465</strain>
    </source>
</reference>
<dbReference type="GO" id="GO:0008270">
    <property type="term" value="F:zinc ion binding"/>
    <property type="evidence" value="ECO:0007669"/>
    <property type="project" value="UniProtKB-KW"/>
</dbReference>
<evidence type="ECO:0000256" key="2">
    <source>
        <dbReference type="ARBA" id="ARBA00022771"/>
    </source>
</evidence>
<dbReference type="PROSITE" id="PS00518">
    <property type="entry name" value="ZF_RING_1"/>
    <property type="match status" value="1"/>
</dbReference>
<evidence type="ECO:0000259" key="6">
    <source>
        <dbReference type="Pfam" id="PF01485"/>
    </source>
</evidence>
<dbReference type="PANTHER" id="PTHR11685">
    <property type="entry name" value="RBR FAMILY RING FINGER AND IBR DOMAIN-CONTAINING"/>
    <property type="match status" value="1"/>
</dbReference>
<sequence>MNIFDMDSDTLMLAIQLQREDLELWEKSRKGKHREGEVHDSDLAMEMCRCELDNLDTIFSDRNLGLSISRAVETDANAIAKLTALEEEAAKDREFALRLSSDPRARPKPNRSKSQKVDEPLDDDFIRKLKALNIVSPVQAATGQEAEADGDVSELPQAESSGWAATRRTNKTRECVCCGDRFPPPALSECPCSHEYCRECLVTLVQSSLRDESLFPPRCCRQPIPIETKGRFLPPELIGEFRAKKIESETPNRVYCSDPFCSTFVPPQFIKTEVAHCPRCHKKTCALCKGETHSGVCPSDTASQEVLRIAAENGWQRCQACGRVVELDIGCNHMSKCAPITELKNVLFCVVLHLSLLWFIPVSRISFM</sequence>
<dbReference type="InterPro" id="IPR031127">
    <property type="entry name" value="E3_UB_ligase_RBR"/>
</dbReference>
<dbReference type="CDD" id="cd20335">
    <property type="entry name" value="BRcat_RBR"/>
    <property type="match status" value="1"/>
</dbReference>
<dbReference type="Pfam" id="PF01485">
    <property type="entry name" value="IBR"/>
    <property type="match status" value="1"/>
</dbReference>
<keyword evidence="2" id="KW-0863">Zinc-finger</keyword>
<keyword evidence="1" id="KW-0479">Metal-binding</keyword>
<dbReference type="Proteomes" id="UP000635477">
    <property type="component" value="Unassembled WGS sequence"/>
</dbReference>
<dbReference type="Gene3D" id="3.30.40.10">
    <property type="entry name" value="Zinc/RING finger domain, C3HC4 (zinc finger)"/>
    <property type="match status" value="1"/>
</dbReference>
<feature type="region of interest" description="Disordered" evidence="5">
    <location>
        <begin position="142"/>
        <end position="164"/>
    </location>
</feature>
<evidence type="ECO:0000313" key="7">
    <source>
        <dbReference type="EMBL" id="KAF4982579.1"/>
    </source>
</evidence>
<dbReference type="AlphaFoldDB" id="A0A8H4US87"/>
<evidence type="ECO:0000313" key="8">
    <source>
        <dbReference type="Proteomes" id="UP000635477"/>
    </source>
</evidence>
<dbReference type="GO" id="GO:0004842">
    <property type="term" value="F:ubiquitin-protein transferase activity"/>
    <property type="evidence" value="ECO:0007669"/>
    <property type="project" value="InterPro"/>
</dbReference>